<name>A0A845QXS1_9CLOT</name>
<gene>
    <name evidence="1" type="ORF">D3Z33_03585</name>
</gene>
<organism evidence="1 2">
    <name type="scientific">Senegalia massiliensis</name>
    <dbReference type="NCBI Taxonomy" id="1720316"/>
    <lineage>
        <taxon>Bacteria</taxon>
        <taxon>Bacillati</taxon>
        <taxon>Bacillota</taxon>
        <taxon>Clostridia</taxon>
        <taxon>Eubacteriales</taxon>
        <taxon>Clostridiaceae</taxon>
        <taxon>Senegalia</taxon>
    </lineage>
</organism>
<proteinExistence type="predicted"/>
<comment type="caution">
    <text evidence="1">The sequence shown here is derived from an EMBL/GenBank/DDBJ whole genome shotgun (WGS) entry which is preliminary data.</text>
</comment>
<evidence type="ECO:0000313" key="2">
    <source>
        <dbReference type="Proteomes" id="UP000467132"/>
    </source>
</evidence>
<dbReference type="AlphaFoldDB" id="A0A845QXS1"/>
<keyword evidence="2" id="KW-1185">Reference proteome</keyword>
<sequence length="170" mass="19944">MDLSKTIEKIHTNWGKYKVKAMEKGINTDTISQTENHLNNLTIAVGKKEKINSLKQSDKLIFSLGNYFDLYKGNIEGDLNRITYIAREIYLYALEEDFEKAKQVSKEYESYFSMLRQKINIEKKDEKHLYTLEISIKDLINSLNYKDINLVKIKRDVVLDNIEKIKEVAN</sequence>
<reference evidence="1 2" key="1">
    <citation type="submission" date="2018-08" db="EMBL/GenBank/DDBJ databases">
        <title>Murine metabolic-syndrome-specific gut microbial biobank.</title>
        <authorList>
            <person name="Liu C."/>
        </authorList>
    </citation>
    <scope>NUCLEOTIDE SEQUENCE [LARGE SCALE GENOMIC DNA]</scope>
    <source>
        <strain evidence="1 2">583</strain>
    </source>
</reference>
<evidence type="ECO:0000313" key="1">
    <source>
        <dbReference type="EMBL" id="NBI05938.1"/>
    </source>
</evidence>
<dbReference type="EMBL" id="QXXA01000004">
    <property type="protein sequence ID" value="NBI05938.1"/>
    <property type="molecule type" value="Genomic_DNA"/>
</dbReference>
<protein>
    <submittedName>
        <fullName evidence="1">Uncharacterized protein</fullName>
    </submittedName>
</protein>
<accession>A0A845QXS1</accession>
<dbReference type="Proteomes" id="UP000467132">
    <property type="component" value="Unassembled WGS sequence"/>
</dbReference>